<organism evidence="2 3">
    <name type="scientific">Helobdella robusta</name>
    <name type="common">Californian leech</name>
    <dbReference type="NCBI Taxonomy" id="6412"/>
    <lineage>
        <taxon>Eukaryota</taxon>
        <taxon>Metazoa</taxon>
        <taxon>Spiralia</taxon>
        <taxon>Lophotrochozoa</taxon>
        <taxon>Annelida</taxon>
        <taxon>Clitellata</taxon>
        <taxon>Hirudinea</taxon>
        <taxon>Rhynchobdellida</taxon>
        <taxon>Glossiphoniidae</taxon>
        <taxon>Helobdella</taxon>
    </lineage>
</organism>
<dbReference type="KEGG" id="hro:HELRODRAFT_173795"/>
<reference evidence="1 3" key="2">
    <citation type="journal article" date="2013" name="Nature">
        <title>Insights into bilaterian evolution from three spiralian genomes.</title>
        <authorList>
            <person name="Simakov O."/>
            <person name="Marletaz F."/>
            <person name="Cho S.J."/>
            <person name="Edsinger-Gonzales E."/>
            <person name="Havlak P."/>
            <person name="Hellsten U."/>
            <person name="Kuo D.H."/>
            <person name="Larsson T."/>
            <person name="Lv J."/>
            <person name="Arendt D."/>
            <person name="Savage R."/>
            <person name="Osoegawa K."/>
            <person name="de Jong P."/>
            <person name="Grimwood J."/>
            <person name="Chapman J.A."/>
            <person name="Shapiro H."/>
            <person name="Aerts A."/>
            <person name="Otillar R.P."/>
            <person name="Terry A.Y."/>
            <person name="Boore J.L."/>
            <person name="Grigoriev I.V."/>
            <person name="Lindberg D.R."/>
            <person name="Seaver E.C."/>
            <person name="Weisblat D.A."/>
            <person name="Putnam N.H."/>
            <person name="Rokhsar D.S."/>
        </authorList>
    </citation>
    <scope>NUCLEOTIDE SEQUENCE</scope>
</reference>
<proteinExistence type="predicted"/>
<sequence length="105" mass="12433">MSENSGNNVKTIDEVLHDYKEEYKREVVRSNRVLSKKKSMLMKIILSLTADQKYDLFKTSQDLHYDRILQRPTLRKGSWEDVLFRGSIMKAKKLSKDNKPRNMNI</sequence>
<dbReference type="AlphaFoldDB" id="T1F785"/>
<evidence type="ECO:0000313" key="1">
    <source>
        <dbReference type="EMBL" id="ESO03491.1"/>
    </source>
</evidence>
<reference evidence="3" key="1">
    <citation type="submission" date="2012-12" db="EMBL/GenBank/DDBJ databases">
        <authorList>
            <person name="Hellsten U."/>
            <person name="Grimwood J."/>
            <person name="Chapman J.A."/>
            <person name="Shapiro H."/>
            <person name="Aerts A."/>
            <person name="Otillar R.P."/>
            <person name="Terry A.Y."/>
            <person name="Boore J.L."/>
            <person name="Simakov O."/>
            <person name="Marletaz F."/>
            <person name="Cho S.-J."/>
            <person name="Edsinger-Gonzales E."/>
            <person name="Havlak P."/>
            <person name="Kuo D.-H."/>
            <person name="Larsson T."/>
            <person name="Lv J."/>
            <person name="Arendt D."/>
            <person name="Savage R."/>
            <person name="Osoegawa K."/>
            <person name="de Jong P."/>
            <person name="Lindberg D.R."/>
            <person name="Seaver E.C."/>
            <person name="Weisblat D.A."/>
            <person name="Putnam N.H."/>
            <person name="Grigoriev I.V."/>
            <person name="Rokhsar D.S."/>
        </authorList>
    </citation>
    <scope>NUCLEOTIDE SEQUENCE</scope>
</reference>
<dbReference type="InParanoid" id="T1F785"/>
<evidence type="ECO:0000313" key="2">
    <source>
        <dbReference type="EnsemblMetazoa" id="HelroP173795"/>
    </source>
</evidence>
<protein>
    <submittedName>
        <fullName evidence="1 2">Uncharacterized protein</fullName>
    </submittedName>
</protein>
<dbReference type="HOGENOM" id="CLU_2239458_0_0_1"/>
<evidence type="ECO:0000313" key="3">
    <source>
        <dbReference type="Proteomes" id="UP000015101"/>
    </source>
</evidence>
<gene>
    <name evidence="2" type="primary">20204684</name>
    <name evidence="1" type="ORF">HELRODRAFT_173795</name>
</gene>
<keyword evidence="3" id="KW-1185">Reference proteome</keyword>
<accession>T1F785</accession>
<reference evidence="2" key="3">
    <citation type="submission" date="2015-06" db="UniProtKB">
        <authorList>
            <consortium name="EnsemblMetazoa"/>
        </authorList>
    </citation>
    <scope>IDENTIFICATION</scope>
</reference>
<dbReference type="EMBL" id="AMQM01004721">
    <property type="status" value="NOT_ANNOTATED_CDS"/>
    <property type="molecule type" value="Genomic_DNA"/>
</dbReference>
<name>T1F785_HELRO</name>
<dbReference type="Proteomes" id="UP000015101">
    <property type="component" value="Unassembled WGS sequence"/>
</dbReference>
<dbReference type="EMBL" id="KB096633">
    <property type="protein sequence ID" value="ESO03491.1"/>
    <property type="molecule type" value="Genomic_DNA"/>
</dbReference>
<dbReference type="GeneID" id="20204684"/>
<dbReference type="EnsemblMetazoa" id="HelroT173795">
    <property type="protein sequence ID" value="HelroP173795"/>
    <property type="gene ID" value="HelroG173795"/>
</dbReference>
<dbReference type="RefSeq" id="XP_009018639.1">
    <property type="nucleotide sequence ID" value="XM_009020391.1"/>
</dbReference>
<dbReference type="CTD" id="20204684"/>